<dbReference type="EMBL" id="CP049057">
    <property type="protein sequence ID" value="QIE60582.1"/>
    <property type="molecule type" value="Genomic_DNA"/>
</dbReference>
<organism evidence="2 3">
    <name type="scientific">Rasiella rasia</name>
    <dbReference type="NCBI Taxonomy" id="2744027"/>
    <lineage>
        <taxon>Bacteria</taxon>
        <taxon>Pseudomonadati</taxon>
        <taxon>Bacteroidota</taxon>
        <taxon>Flavobacteriia</taxon>
        <taxon>Flavobacteriales</taxon>
        <taxon>Flavobacteriaceae</taxon>
        <taxon>Rasiella</taxon>
    </lineage>
</organism>
<feature type="transmembrane region" description="Helical" evidence="1">
    <location>
        <begin position="80"/>
        <end position="102"/>
    </location>
</feature>
<protein>
    <recommendedName>
        <fullName evidence="4">Integral membrane protein</fullName>
    </recommendedName>
</protein>
<evidence type="ECO:0000313" key="2">
    <source>
        <dbReference type="EMBL" id="QIE60582.1"/>
    </source>
</evidence>
<proteinExistence type="predicted"/>
<dbReference type="KEGG" id="mgel:G5B37_13705"/>
<feature type="transmembrane region" description="Helical" evidence="1">
    <location>
        <begin position="49"/>
        <end position="73"/>
    </location>
</feature>
<dbReference type="AlphaFoldDB" id="A0A6G6GPV5"/>
<dbReference type="Proteomes" id="UP000505306">
    <property type="component" value="Chromosome"/>
</dbReference>
<name>A0A6G6GPV5_9FLAO</name>
<reference evidence="2 3" key="1">
    <citation type="submission" date="2020-02" db="EMBL/GenBank/DDBJ databases">
        <title>Complete genome sequence of Flavobacteriaceae bacterium.</title>
        <authorList>
            <person name="Kim S.-J."/>
            <person name="Kim Y.-S."/>
            <person name="Kim K.-H."/>
        </authorList>
    </citation>
    <scope>NUCLEOTIDE SEQUENCE [LARGE SCALE GENOMIC DNA]</scope>
    <source>
        <strain evidence="2 3">RR4-40</strain>
    </source>
</reference>
<keyword evidence="1" id="KW-1133">Transmembrane helix</keyword>
<keyword evidence="1" id="KW-0812">Transmembrane</keyword>
<accession>A0A6G6GPV5</accession>
<dbReference type="RefSeq" id="WP_164680594.1">
    <property type="nucleotide sequence ID" value="NZ_CP049057.1"/>
</dbReference>
<evidence type="ECO:0000256" key="1">
    <source>
        <dbReference type="SAM" id="Phobius"/>
    </source>
</evidence>
<gene>
    <name evidence="2" type="ORF">G5B37_13705</name>
</gene>
<evidence type="ECO:0008006" key="4">
    <source>
        <dbReference type="Google" id="ProtNLM"/>
    </source>
</evidence>
<evidence type="ECO:0000313" key="3">
    <source>
        <dbReference type="Proteomes" id="UP000505306"/>
    </source>
</evidence>
<keyword evidence="1" id="KW-0472">Membrane</keyword>
<keyword evidence="3" id="KW-1185">Reference proteome</keyword>
<sequence length="112" mass="12739">MDKHRNNLRIYLIIASIVWFLSLFPALFMALFSPMMFDAPGSESSTWTIAAATAMLTYPVVTVLSIVVAWLLFVRKKHKWSLCISLLPIVWIVINILIWVAIEIFCDGSFSC</sequence>
<feature type="transmembrane region" description="Helical" evidence="1">
    <location>
        <begin position="12"/>
        <end position="37"/>
    </location>
</feature>